<evidence type="ECO:0000259" key="16">
    <source>
        <dbReference type="PROSITE" id="PS50234"/>
    </source>
</evidence>
<evidence type="ECO:0000256" key="12">
    <source>
        <dbReference type="ARBA" id="ARBA00023180"/>
    </source>
</evidence>
<keyword evidence="11 15" id="KW-0472">Membrane</keyword>
<feature type="domain" description="VWFA" evidence="16">
    <location>
        <begin position="586"/>
        <end position="770"/>
    </location>
</feature>
<feature type="transmembrane region" description="Helical" evidence="15">
    <location>
        <begin position="144"/>
        <end position="163"/>
    </location>
</feature>
<evidence type="ECO:0000256" key="1">
    <source>
        <dbReference type="ARBA" id="ARBA00004479"/>
    </source>
</evidence>
<name>A0A8J6H814_TENMO</name>
<proteinExistence type="predicted"/>
<keyword evidence="3" id="KW-0109">Calcium transport</keyword>
<keyword evidence="8" id="KW-0851">Voltage-gated channel</keyword>
<feature type="transmembrane region" description="Helical" evidence="15">
    <location>
        <begin position="66"/>
        <end position="91"/>
    </location>
</feature>
<organism evidence="17 18">
    <name type="scientific">Tenebrio molitor</name>
    <name type="common">Yellow mealworm beetle</name>
    <dbReference type="NCBI Taxonomy" id="7067"/>
    <lineage>
        <taxon>Eukaryota</taxon>
        <taxon>Metazoa</taxon>
        <taxon>Ecdysozoa</taxon>
        <taxon>Arthropoda</taxon>
        <taxon>Hexapoda</taxon>
        <taxon>Insecta</taxon>
        <taxon>Pterygota</taxon>
        <taxon>Neoptera</taxon>
        <taxon>Endopterygota</taxon>
        <taxon>Coleoptera</taxon>
        <taxon>Polyphaga</taxon>
        <taxon>Cucujiformia</taxon>
        <taxon>Tenebrionidae</taxon>
        <taxon>Tenebrio</taxon>
    </lineage>
</organism>
<keyword evidence="7" id="KW-0106">Calcium</keyword>
<dbReference type="Gene3D" id="3.30.450.20">
    <property type="entry name" value="PAS domain"/>
    <property type="match status" value="1"/>
</dbReference>
<comment type="subcellular location">
    <subcellularLocation>
        <location evidence="1">Membrane</location>
        <topology evidence="1">Single-pass type I membrane protein</topology>
    </subcellularLocation>
</comment>
<comment type="caution">
    <text evidence="17">The sequence shown here is derived from an EMBL/GenBank/DDBJ whole genome shotgun (WGS) entry which is preliminary data.</text>
</comment>
<evidence type="ECO:0000256" key="4">
    <source>
        <dbReference type="ARBA" id="ARBA00022673"/>
    </source>
</evidence>
<keyword evidence="13" id="KW-0407">Ion channel</keyword>
<keyword evidence="12" id="KW-0325">Glycoprotein</keyword>
<dbReference type="InterPro" id="IPR036465">
    <property type="entry name" value="vWFA_dom_sf"/>
</dbReference>
<evidence type="ECO:0000256" key="11">
    <source>
        <dbReference type="ARBA" id="ARBA00023136"/>
    </source>
</evidence>
<accession>A0A8J6H814</accession>
<evidence type="ECO:0000313" key="17">
    <source>
        <dbReference type="EMBL" id="KAH0809794.1"/>
    </source>
</evidence>
<keyword evidence="6" id="KW-0732">Signal</keyword>
<dbReference type="PROSITE" id="PS50234">
    <property type="entry name" value="VWFA"/>
    <property type="match status" value="1"/>
</dbReference>
<feature type="transmembrane region" description="Helical" evidence="15">
    <location>
        <begin position="223"/>
        <end position="242"/>
    </location>
</feature>
<evidence type="ECO:0000256" key="7">
    <source>
        <dbReference type="ARBA" id="ARBA00022837"/>
    </source>
</evidence>
<evidence type="ECO:0000256" key="13">
    <source>
        <dbReference type="ARBA" id="ARBA00023303"/>
    </source>
</evidence>
<feature type="transmembrane region" description="Helical" evidence="15">
    <location>
        <begin position="97"/>
        <end position="123"/>
    </location>
</feature>
<evidence type="ECO:0000256" key="9">
    <source>
        <dbReference type="ARBA" id="ARBA00022989"/>
    </source>
</evidence>
<dbReference type="InterPro" id="IPR013608">
    <property type="entry name" value="VWA_N"/>
</dbReference>
<dbReference type="SUPFAM" id="SSF53300">
    <property type="entry name" value="vWA-like"/>
    <property type="match status" value="1"/>
</dbReference>
<evidence type="ECO:0000256" key="2">
    <source>
        <dbReference type="ARBA" id="ARBA00022448"/>
    </source>
</evidence>
<evidence type="ECO:0000313" key="18">
    <source>
        <dbReference type="Proteomes" id="UP000719412"/>
    </source>
</evidence>
<evidence type="ECO:0000256" key="3">
    <source>
        <dbReference type="ARBA" id="ARBA00022568"/>
    </source>
</evidence>
<evidence type="ECO:0000256" key="8">
    <source>
        <dbReference type="ARBA" id="ARBA00022882"/>
    </source>
</evidence>
<dbReference type="AlphaFoldDB" id="A0A8J6H814"/>
<protein>
    <recommendedName>
        <fullName evidence="16">VWFA domain-containing protein</fullName>
    </recommendedName>
</protein>
<feature type="transmembrane region" description="Helical" evidence="15">
    <location>
        <begin position="33"/>
        <end position="54"/>
    </location>
</feature>
<feature type="region of interest" description="Disordered" evidence="14">
    <location>
        <begin position="376"/>
        <end position="403"/>
    </location>
</feature>
<reference evidence="17" key="1">
    <citation type="journal article" date="2020" name="J Insects Food Feed">
        <title>The yellow mealworm (Tenebrio molitor) genome: a resource for the emerging insects as food and feed industry.</title>
        <authorList>
            <person name="Eriksson T."/>
            <person name="Andere A."/>
            <person name="Kelstrup H."/>
            <person name="Emery V."/>
            <person name="Picard C."/>
        </authorList>
    </citation>
    <scope>NUCLEOTIDE SEQUENCE</scope>
    <source>
        <strain evidence="17">Stoneville</strain>
        <tissue evidence="17">Whole head</tissue>
    </source>
</reference>
<sequence>MKIVMDDYEAAPINSNKLSNTKTRICFVSLKRLIAIIFALITGLCVVLLCKIYIKFILLWLEDQDPIVISITLSVLFVLVSLPISIGYIVLVAAEGYLFGFVRGMILTVIGANFGILVAHNILKLLGHHKSIYKYTQNETARAIMGLISGPLCFKIVFCSRLTPIPFGLQNTIFALSNVNAKVYHLASFLGLMPAQFVGVYIGTTLRSMQDVLEDRPASSGTYVFVSVQLVLVVILMLWFSAKARSELMKALAEAEPSSTKAATLSLAQEKNTKQHPELPNLVRSWAQKLGGELWHVGELVTRRTRVNESFKRHTVVKEESGETILKAIHEKIYNMTKEKVEAVNRIMDIAEQAAMAQKEDDIDLNYQFVSAKNLTNSAPNYTDPDVQEVKPQELRDDSFISTDNRYDERYQAMVQQDEMEGYQQDQDQQEEEKSFDESDGEIEVTDGSEKDPLASQVPQTDKTKLPLYSNPHFYHIPVNTNFSAVHVPSNVYERSAAVISGIIWSEELDKTFKDNYKQDPTLSWQYFGSSTGFMRQFPGENRSYFLEVLDFEIVFAAMIWSQDPVDLFDCRTRSWYIEAASSPKDVVILVDRSGSMTGMRREIARHVVHNILDTLGNNDYVNIFTFSNTTDPLVECFDKMMLVQANLANVRLLKEAMSDFKTEQIANLSLALVSAFKLLESYRLDEDRGANCNQAIMLVTDGVQDNYMQIFKDYNWDDLPFVNVRVFTYLIGREVSDVREVKWMACANRGYYVHLSTYAEVREEVLQYIPVMARPMVLNATQKPNPTWSPVYADVTDPKLTNWLWVNRERNRQKEQLLAYFGRKKTLLPSDEQDKKFVHQQKHKQDNFGELQTYRLMTSVSLPVYDKKPRANITEKIQINEAIWISITREPRLALDLEVLQRRLRFPSTLTSYLNGIDFQERVANLLGVAGTDIPIEYIESLMLPYRLGVNAYAFIVTNNGYILIHPDLRPVVSRPCTICFTLESLNCSIKASSSPLTTAST</sequence>
<feature type="region of interest" description="Disordered" evidence="14">
    <location>
        <begin position="418"/>
        <end position="460"/>
    </location>
</feature>
<feature type="compositionally biased region" description="Acidic residues" evidence="14">
    <location>
        <begin position="438"/>
        <end position="447"/>
    </location>
</feature>
<dbReference type="InterPro" id="IPR002035">
    <property type="entry name" value="VWF_A"/>
</dbReference>
<evidence type="ECO:0000256" key="10">
    <source>
        <dbReference type="ARBA" id="ARBA00023065"/>
    </source>
</evidence>
<dbReference type="Pfam" id="PF08399">
    <property type="entry name" value="VWA_N"/>
    <property type="match status" value="1"/>
</dbReference>
<dbReference type="GO" id="GO:0005891">
    <property type="term" value="C:voltage-gated calcium channel complex"/>
    <property type="evidence" value="ECO:0007669"/>
    <property type="project" value="TreeGrafter"/>
</dbReference>
<reference evidence="17" key="2">
    <citation type="submission" date="2021-08" db="EMBL/GenBank/DDBJ databases">
        <authorList>
            <person name="Eriksson T."/>
        </authorList>
    </citation>
    <scope>NUCLEOTIDE SEQUENCE</scope>
    <source>
        <strain evidence="17">Stoneville</strain>
        <tissue evidence="17">Whole head</tissue>
    </source>
</reference>
<keyword evidence="18" id="KW-1185">Reference proteome</keyword>
<dbReference type="Proteomes" id="UP000719412">
    <property type="component" value="Unassembled WGS sequence"/>
</dbReference>
<dbReference type="FunFam" id="3.40.50.410:FF:000095">
    <property type="entry name" value="Dihydropyridine-sensitive l-type calcium channel"/>
    <property type="match status" value="1"/>
</dbReference>
<dbReference type="InterPro" id="IPR051173">
    <property type="entry name" value="Ca_channel_alpha-2/delta"/>
</dbReference>
<keyword evidence="4" id="KW-0107">Calcium channel</keyword>
<dbReference type="PANTHER" id="PTHR10166:SF63">
    <property type="entry name" value="STRAIGHTJACKET, ISOFORM C"/>
    <property type="match status" value="1"/>
</dbReference>
<dbReference type="Gene3D" id="3.40.50.410">
    <property type="entry name" value="von Willebrand factor, type A domain"/>
    <property type="match status" value="1"/>
</dbReference>
<keyword evidence="9 15" id="KW-1133">Transmembrane helix</keyword>
<evidence type="ECO:0000256" key="5">
    <source>
        <dbReference type="ARBA" id="ARBA00022692"/>
    </source>
</evidence>
<feature type="compositionally biased region" description="Basic and acidic residues" evidence="14">
    <location>
        <begin position="388"/>
        <end position="403"/>
    </location>
</feature>
<gene>
    <name evidence="17" type="ORF">GEV33_012999</name>
</gene>
<keyword evidence="5 15" id="KW-0812">Transmembrane</keyword>
<dbReference type="Pfam" id="PF09335">
    <property type="entry name" value="VTT_dom"/>
    <property type="match status" value="1"/>
</dbReference>
<keyword evidence="2" id="KW-0813">Transport</keyword>
<dbReference type="CDD" id="cd01463">
    <property type="entry name" value="vWA_VGCC_like"/>
    <property type="match status" value="1"/>
</dbReference>
<dbReference type="InterPro" id="IPR032816">
    <property type="entry name" value="VTT_dom"/>
</dbReference>
<dbReference type="EMBL" id="JABDTM020027908">
    <property type="protein sequence ID" value="KAH0809794.1"/>
    <property type="molecule type" value="Genomic_DNA"/>
</dbReference>
<dbReference type="PANTHER" id="PTHR10166">
    <property type="entry name" value="VOLTAGE-DEPENDENT CALCIUM CHANNEL SUBUNIT ALPHA-2/DELTA-RELATED"/>
    <property type="match status" value="1"/>
</dbReference>
<evidence type="ECO:0000256" key="14">
    <source>
        <dbReference type="SAM" id="MobiDB-lite"/>
    </source>
</evidence>
<keyword evidence="10" id="KW-0406">Ion transport</keyword>
<dbReference type="GO" id="GO:0005245">
    <property type="term" value="F:voltage-gated calcium channel activity"/>
    <property type="evidence" value="ECO:0007669"/>
    <property type="project" value="TreeGrafter"/>
</dbReference>
<dbReference type="Pfam" id="PF13519">
    <property type="entry name" value="VWA_2"/>
    <property type="match status" value="1"/>
</dbReference>
<feature type="transmembrane region" description="Helical" evidence="15">
    <location>
        <begin position="183"/>
        <end position="202"/>
    </location>
</feature>
<evidence type="ECO:0000256" key="6">
    <source>
        <dbReference type="ARBA" id="ARBA00022729"/>
    </source>
</evidence>
<evidence type="ECO:0000256" key="15">
    <source>
        <dbReference type="SAM" id="Phobius"/>
    </source>
</evidence>
<dbReference type="SMART" id="SM00327">
    <property type="entry name" value="VWA"/>
    <property type="match status" value="1"/>
</dbReference>